<keyword evidence="1" id="KW-0378">Hydrolase</keyword>
<dbReference type="Gene3D" id="3.40.1090.10">
    <property type="entry name" value="Cytosolic phospholipase A2 catalytic domain"/>
    <property type="match status" value="1"/>
</dbReference>
<reference evidence="4 5" key="1">
    <citation type="submission" date="2021-06" db="EMBL/GenBank/DDBJ databases">
        <authorList>
            <person name="Palmer J.M."/>
        </authorList>
    </citation>
    <scope>NUCLEOTIDE SEQUENCE [LARGE SCALE GENOMIC DNA]</scope>
    <source>
        <strain evidence="4 5">MEX-2019</strain>
        <tissue evidence="4">Muscle</tissue>
    </source>
</reference>
<dbReference type="GO" id="GO:0005654">
    <property type="term" value="C:nucleoplasm"/>
    <property type="evidence" value="ECO:0007669"/>
    <property type="project" value="TreeGrafter"/>
</dbReference>
<dbReference type="GO" id="GO:0005544">
    <property type="term" value="F:calcium-dependent phospholipid binding"/>
    <property type="evidence" value="ECO:0007669"/>
    <property type="project" value="TreeGrafter"/>
</dbReference>
<dbReference type="GO" id="GO:0047498">
    <property type="term" value="F:calcium-dependent phospholipase A2 activity"/>
    <property type="evidence" value="ECO:0007669"/>
    <property type="project" value="TreeGrafter"/>
</dbReference>
<dbReference type="Pfam" id="PF01735">
    <property type="entry name" value="PLA2_B"/>
    <property type="match status" value="1"/>
</dbReference>
<dbReference type="GO" id="GO:0005635">
    <property type="term" value="C:nuclear envelope"/>
    <property type="evidence" value="ECO:0007669"/>
    <property type="project" value="TreeGrafter"/>
</dbReference>
<dbReference type="PANTHER" id="PTHR10728">
    <property type="entry name" value="CYTOSOLIC PHOSPHOLIPASE A2"/>
    <property type="match status" value="1"/>
</dbReference>
<dbReference type="GO" id="GO:0005829">
    <property type="term" value="C:cytosol"/>
    <property type="evidence" value="ECO:0007669"/>
    <property type="project" value="TreeGrafter"/>
</dbReference>
<protein>
    <recommendedName>
        <fullName evidence="3">PLA2c domain-containing protein</fullName>
    </recommendedName>
</protein>
<comment type="caution">
    <text evidence="4">The sequence shown here is derived from an EMBL/GenBank/DDBJ whole genome shotgun (WGS) entry which is preliminary data.</text>
</comment>
<dbReference type="SUPFAM" id="SSF52151">
    <property type="entry name" value="FabD/lysophospholipase-like"/>
    <property type="match status" value="1"/>
</dbReference>
<dbReference type="GO" id="GO:0005509">
    <property type="term" value="F:calcium ion binding"/>
    <property type="evidence" value="ECO:0007669"/>
    <property type="project" value="TreeGrafter"/>
</dbReference>
<dbReference type="InterPro" id="IPR002642">
    <property type="entry name" value="LysoPLipase_cat_dom"/>
</dbReference>
<dbReference type="EMBL" id="JAHHUM010000450">
    <property type="protein sequence ID" value="KAK5619773.1"/>
    <property type="molecule type" value="Genomic_DNA"/>
</dbReference>
<name>A0AAV9SF66_9TELE</name>
<evidence type="ECO:0000313" key="5">
    <source>
        <dbReference type="Proteomes" id="UP001311232"/>
    </source>
</evidence>
<keyword evidence="2" id="KW-0443">Lipid metabolism</keyword>
<evidence type="ECO:0000259" key="3">
    <source>
        <dbReference type="Pfam" id="PF01735"/>
    </source>
</evidence>
<dbReference type="GO" id="GO:0046475">
    <property type="term" value="P:glycerophospholipid catabolic process"/>
    <property type="evidence" value="ECO:0007669"/>
    <property type="project" value="TreeGrafter"/>
</dbReference>
<dbReference type="Proteomes" id="UP001311232">
    <property type="component" value="Unassembled WGS sequence"/>
</dbReference>
<proteinExistence type="predicted"/>
<evidence type="ECO:0000256" key="1">
    <source>
        <dbReference type="ARBA" id="ARBA00022801"/>
    </source>
</evidence>
<accession>A0AAV9SF66</accession>
<dbReference type="PANTHER" id="PTHR10728:SF39">
    <property type="entry name" value="CYTOSOLIC PHOSPHOLIPASE A2 GAMMA"/>
    <property type="match status" value="1"/>
</dbReference>
<sequence length="369" mass="40968">MDEAVSKLSGPGVELEKALAWLAEKSKEEHFSLTDIWGVLTSAGIMKQMDPRHLSEEASRNATNPYPIYCALEKHCFSNGPLEGKWFEVSPHEAGFTELNLFVETSLLGSKFQNGELVEKKPEMDMVRLQGVLGCALAHGEAIRDVIPPWLNVPIDDVAEEYLHMYNVLKNLITLTSSTIKDPAALSELDKLQKILHDKVNHNESGLLESLSPEERKSLFQQWSLELVGAVEACGRSLDDGAFKTSISFLTKQALPLVLKWEWGTTSNFLYEFHDASVPECLQSKERFHLVDAGLLINMAYPSFLGDKRDIDLMIAPESSAGIMFELCAPENFLFCLSIYSSQSSDDSTIQIKTIALHCVLAGATLESI</sequence>
<feature type="domain" description="PLA2c" evidence="3">
    <location>
        <begin position="28"/>
        <end position="136"/>
    </location>
</feature>
<gene>
    <name evidence="4" type="ORF">CRENBAI_007526</name>
</gene>
<keyword evidence="5" id="KW-1185">Reference proteome</keyword>
<dbReference type="InterPro" id="IPR016035">
    <property type="entry name" value="Acyl_Trfase/lysoPLipase"/>
</dbReference>
<dbReference type="AlphaFoldDB" id="A0AAV9SF66"/>
<evidence type="ECO:0000256" key="2">
    <source>
        <dbReference type="ARBA" id="ARBA00023098"/>
    </source>
</evidence>
<evidence type="ECO:0000313" key="4">
    <source>
        <dbReference type="EMBL" id="KAK5619773.1"/>
    </source>
</evidence>
<organism evidence="4 5">
    <name type="scientific">Crenichthys baileyi</name>
    <name type="common">White River springfish</name>
    <dbReference type="NCBI Taxonomy" id="28760"/>
    <lineage>
        <taxon>Eukaryota</taxon>
        <taxon>Metazoa</taxon>
        <taxon>Chordata</taxon>
        <taxon>Craniata</taxon>
        <taxon>Vertebrata</taxon>
        <taxon>Euteleostomi</taxon>
        <taxon>Actinopterygii</taxon>
        <taxon>Neopterygii</taxon>
        <taxon>Teleostei</taxon>
        <taxon>Neoteleostei</taxon>
        <taxon>Acanthomorphata</taxon>
        <taxon>Ovalentaria</taxon>
        <taxon>Atherinomorphae</taxon>
        <taxon>Cyprinodontiformes</taxon>
        <taxon>Goodeidae</taxon>
        <taxon>Crenichthys</taxon>
    </lineage>
</organism>